<protein>
    <submittedName>
        <fullName evidence="2">Zinc-binding alcohol dehydrogenase/oxidoreductase</fullName>
    </submittedName>
</protein>
<gene>
    <name evidence="2" type="ORF">SAMN04489868_1482</name>
</gene>
<evidence type="ECO:0000259" key="1">
    <source>
        <dbReference type="SMART" id="SM00829"/>
    </source>
</evidence>
<sequence>MKSLVHESKAGLEGLTIQEAKVLDIGENDVRMKIKYAGLNHRDLITIKNHGNSKENIHLGSDGAGVVTEVGHNVTAIQPGDEVIINAGLGWKENKETAPENFQILGGASIGTFAEEIVLPEENVVKKPEYLSWEEAGVISLSGLTAYRALFTKGKVKAGMKVLIPGIGGGVATFLLQFAKAAGAEVYVTSRSKEKLEAAKAMGADKTALSSEDWAEAFGEKADLVIESVGAATFNQSLDALKRGGTMVTFGSSTGDTVEFNLRKFFYGQYTLKGSTMGSQEEYKEMLSFAEKHQIHPIIDHVFAFNEYRKAFETMENAEQHGKIVLAIGK</sequence>
<name>A0A1I3DQ45_9LACT</name>
<dbReference type="Pfam" id="PF00107">
    <property type="entry name" value="ADH_zinc_N"/>
    <property type="match status" value="1"/>
</dbReference>
<dbReference type="OrthoDB" id="9792162at2"/>
<dbReference type="InterPro" id="IPR052711">
    <property type="entry name" value="Zinc_ADH-like"/>
</dbReference>
<dbReference type="InterPro" id="IPR011032">
    <property type="entry name" value="GroES-like_sf"/>
</dbReference>
<dbReference type="Proteomes" id="UP000198668">
    <property type="component" value="Unassembled WGS sequence"/>
</dbReference>
<dbReference type="InterPro" id="IPR020843">
    <property type="entry name" value="ER"/>
</dbReference>
<dbReference type="Gene3D" id="3.40.50.720">
    <property type="entry name" value="NAD(P)-binding Rossmann-like Domain"/>
    <property type="match status" value="1"/>
</dbReference>
<dbReference type="SMART" id="SM00829">
    <property type="entry name" value="PKS_ER"/>
    <property type="match status" value="1"/>
</dbReference>
<dbReference type="AlphaFoldDB" id="A0A1I3DQ45"/>
<dbReference type="SUPFAM" id="SSF51735">
    <property type="entry name" value="NAD(P)-binding Rossmann-fold domains"/>
    <property type="match status" value="1"/>
</dbReference>
<dbReference type="Gene3D" id="3.90.180.10">
    <property type="entry name" value="Medium-chain alcohol dehydrogenases, catalytic domain"/>
    <property type="match status" value="1"/>
</dbReference>
<keyword evidence="3" id="KW-1185">Reference proteome</keyword>
<dbReference type="RefSeq" id="WP_092093614.1">
    <property type="nucleotide sequence ID" value="NZ_FOQE01000048.1"/>
</dbReference>
<accession>A0A1I3DQ45</accession>
<organism evidence="2 3">
    <name type="scientific">Pisciglobus halotolerans</name>
    <dbReference type="NCBI Taxonomy" id="745365"/>
    <lineage>
        <taxon>Bacteria</taxon>
        <taxon>Bacillati</taxon>
        <taxon>Bacillota</taxon>
        <taxon>Bacilli</taxon>
        <taxon>Lactobacillales</taxon>
        <taxon>Carnobacteriaceae</taxon>
    </lineage>
</organism>
<reference evidence="2 3" key="1">
    <citation type="submission" date="2016-10" db="EMBL/GenBank/DDBJ databases">
        <authorList>
            <person name="de Groot N.N."/>
        </authorList>
    </citation>
    <scope>NUCLEOTIDE SEQUENCE [LARGE SCALE GENOMIC DNA]</scope>
    <source>
        <strain evidence="2 3">DSM 27630</strain>
    </source>
</reference>
<dbReference type="PANTHER" id="PTHR45033">
    <property type="match status" value="1"/>
</dbReference>
<dbReference type="EMBL" id="FOQE01000048">
    <property type="protein sequence ID" value="SFH88855.1"/>
    <property type="molecule type" value="Genomic_DNA"/>
</dbReference>
<dbReference type="InterPro" id="IPR013149">
    <property type="entry name" value="ADH-like_C"/>
</dbReference>
<dbReference type="InterPro" id="IPR036291">
    <property type="entry name" value="NAD(P)-bd_dom_sf"/>
</dbReference>
<evidence type="ECO:0000313" key="2">
    <source>
        <dbReference type="EMBL" id="SFH88855.1"/>
    </source>
</evidence>
<evidence type="ECO:0000313" key="3">
    <source>
        <dbReference type="Proteomes" id="UP000198668"/>
    </source>
</evidence>
<proteinExistence type="predicted"/>
<dbReference type="PANTHER" id="PTHR45033:SF3">
    <property type="entry name" value="DEHYDROGENASE, PUTATIVE (AFU_ORTHOLOGUE AFUA_2G13270)-RELATED"/>
    <property type="match status" value="1"/>
</dbReference>
<dbReference type="GO" id="GO:0016491">
    <property type="term" value="F:oxidoreductase activity"/>
    <property type="evidence" value="ECO:0007669"/>
    <property type="project" value="InterPro"/>
</dbReference>
<dbReference type="Pfam" id="PF08240">
    <property type="entry name" value="ADH_N"/>
    <property type="match status" value="1"/>
</dbReference>
<feature type="domain" description="Enoyl reductase (ER)" evidence="1">
    <location>
        <begin position="10"/>
        <end position="326"/>
    </location>
</feature>
<dbReference type="SUPFAM" id="SSF50129">
    <property type="entry name" value="GroES-like"/>
    <property type="match status" value="1"/>
</dbReference>
<dbReference type="InterPro" id="IPR013154">
    <property type="entry name" value="ADH-like_N"/>
</dbReference>